<dbReference type="FunFam" id="1.20.1250.20:FF:000286">
    <property type="entry name" value="MFS efflux transporter"/>
    <property type="match status" value="1"/>
</dbReference>
<proteinExistence type="inferred from homology"/>
<dbReference type="PROSITE" id="PS50850">
    <property type="entry name" value="MFS"/>
    <property type="match status" value="1"/>
</dbReference>
<dbReference type="PANTHER" id="PTHR23514">
    <property type="entry name" value="BYPASS OF STOP CODON PROTEIN 6"/>
    <property type="match status" value="1"/>
</dbReference>
<evidence type="ECO:0000256" key="1">
    <source>
        <dbReference type="ARBA" id="ARBA00004127"/>
    </source>
</evidence>
<evidence type="ECO:0000256" key="7">
    <source>
        <dbReference type="SAM" id="MobiDB-lite"/>
    </source>
</evidence>
<feature type="transmembrane region" description="Helical" evidence="8">
    <location>
        <begin position="93"/>
        <end position="115"/>
    </location>
</feature>
<comment type="subcellular location">
    <subcellularLocation>
        <location evidence="1">Endomembrane system</location>
        <topology evidence="1">Multi-pass membrane protein</topology>
    </subcellularLocation>
</comment>
<dbReference type="SUPFAM" id="SSF103473">
    <property type="entry name" value="MFS general substrate transporter"/>
    <property type="match status" value="1"/>
</dbReference>
<evidence type="ECO:0000256" key="3">
    <source>
        <dbReference type="ARBA" id="ARBA00022448"/>
    </source>
</evidence>
<dbReference type="EMBL" id="JAWWNJ010000016">
    <property type="protein sequence ID" value="KAK7039471.1"/>
    <property type="molecule type" value="Genomic_DNA"/>
</dbReference>
<accession>A0AAW0CLS9</accession>
<dbReference type="Gene3D" id="1.20.1250.20">
    <property type="entry name" value="MFS general substrate transporter like domains"/>
    <property type="match status" value="2"/>
</dbReference>
<feature type="transmembrane region" description="Helical" evidence="8">
    <location>
        <begin position="146"/>
        <end position="163"/>
    </location>
</feature>
<organism evidence="10 11">
    <name type="scientific">Favolaschia claudopus</name>
    <dbReference type="NCBI Taxonomy" id="2862362"/>
    <lineage>
        <taxon>Eukaryota</taxon>
        <taxon>Fungi</taxon>
        <taxon>Dikarya</taxon>
        <taxon>Basidiomycota</taxon>
        <taxon>Agaricomycotina</taxon>
        <taxon>Agaricomycetes</taxon>
        <taxon>Agaricomycetidae</taxon>
        <taxon>Agaricales</taxon>
        <taxon>Marasmiineae</taxon>
        <taxon>Mycenaceae</taxon>
        <taxon>Favolaschia</taxon>
    </lineage>
</organism>
<keyword evidence="11" id="KW-1185">Reference proteome</keyword>
<evidence type="ECO:0000256" key="8">
    <source>
        <dbReference type="SAM" id="Phobius"/>
    </source>
</evidence>
<keyword evidence="3" id="KW-0813">Transport</keyword>
<dbReference type="InterPro" id="IPR036259">
    <property type="entry name" value="MFS_trans_sf"/>
</dbReference>
<evidence type="ECO:0000313" key="10">
    <source>
        <dbReference type="EMBL" id="KAK7039471.1"/>
    </source>
</evidence>
<evidence type="ECO:0000313" key="11">
    <source>
        <dbReference type="Proteomes" id="UP001362999"/>
    </source>
</evidence>
<feature type="non-terminal residue" evidence="10">
    <location>
        <position position="449"/>
    </location>
</feature>
<dbReference type="PANTHER" id="PTHR23514:SF3">
    <property type="entry name" value="BYPASS OF STOP CODON PROTEIN 6"/>
    <property type="match status" value="1"/>
</dbReference>
<protein>
    <submittedName>
        <fullName evidence="10">MFS domain-containing protein</fullName>
    </submittedName>
</protein>
<name>A0AAW0CLS9_9AGAR</name>
<comment type="caution">
    <text evidence="10">The sequence shown here is derived from an EMBL/GenBank/DDBJ whole genome shotgun (WGS) entry which is preliminary data.</text>
</comment>
<evidence type="ECO:0000259" key="9">
    <source>
        <dbReference type="PROSITE" id="PS50850"/>
    </source>
</evidence>
<evidence type="ECO:0000256" key="5">
    <source>
        <dbReference type="ARBA" id="ARBA00022989"/>
    </source>
</evidence>
<feature type="transmembrane region" description="Helical" evidence="8">
    <location>
        <begin position="211"/>
        <end position="232"/>
    </location>
</feature>
<comment type="similarity">
    <text evidence="2">Belongs to the major facilitator superfamily.</text>
</comment>
<evidence type="ECO:0000256" key="4">
    <source>
        <dbReference type="ARBA" id="ARBA00022692"/>
    </source>
</evidence>
<dbReference type="GO" id="GO:0012505">
    <property type="term" value="C:endomembrane system"/>
    <property type="evidence" value="ECO:0007669"/>
    <property type="project" value="UniProtKB-SubCell"/>
</dbReference>
<feature type="transmembrane region" description="Helical" evidence="8">
    <location>
        <begin position="335"/>
        <end position="353"/>
    </location>
</feature>
<keyword evidence="6 8" id="KW-0472">Membrane</keyword>
<feature type="region of interest" description="Disordered" evidence="7">
    <location>
        <begin position="1"/>
        <end position="20"/>
    </location>
</feature>
<feature type="transmembrane region" description="Helical" evidence="8">
    <location>
        <begin position="272"/>
        <end position="295"/>
    </location>
</feature>
<feature type="domain" description="Major facilitator superfamily (MFS) profile" evidence="9">
    <location>
        <begin position="60"/>
        <end position="448"/>
    </location>
</feature>
<keyword evidence="5 8" id="KW-1133">Transmembrane helix</keyword>
<gene>
    <name evidence="10" type="ORF">R3P38DRAFT_2899720</name>
</gene>
<feature type="transmembrane region" description="Helical" evidence="8">
    <location>
        <begin position="389"/>
        <end position="411"/>
    </location>
</feature>
<sequence length="449" mass="48239">MELQPIPNETRPSLPVTPGEASARSLDVHVNDNCETYDSDSQVASRSRSGNASRVRARVHLAAMFLSMFLGGWNDASSGPLIPRMQKVYNVSFLVVSLTFVLSCIGFISGAIMNVHWTDKLGFGRMIVLGALLQIVGYSIQAPAPPFPLFVMSFIFNGFGIAIQNAQANAYVASLKHNSELYMGMLHASYGAGALSSPLAATQFAQLQHWSFHYLVSLGLALSNTIVLTLVFRGRTQDECMALVGEEAPGGETSTSERSNFRQILSLKSVHVMALFILVYVGVEVTIGGWITTYIIDVRGGGPSAGYISSGFFGGLMVGRVALLWLNKLVGERRVLYIYAVLAIGMEFVVWFVPSLIGGAVAVSLVGLVLGPIYPIVMNQAGRVVPRWLLSGSIGWIAGFGQAGSALLPFMTGAIASKTGIKALQPLLISMMAMFPILWALVPSSPRRI</sequence>
<dbReference type="AlphaFoldDB" id="A0AAW0CLS9"/>
<evidence type="ECO:0000256" key="2">
    <source>
        <dbReference type="ARBA" id="ARBA00008335"/>
    </source>
</evidence>
<reference evidence="10 11" key="1">
    <citation type="journal article" date="2024" name="J Genomics">
        <title>Draft genome sequencing and assembly of Favolaschia claudopus CIRM-BRFM 2984 isolated from oak limbs.</title>
        <authorList>
            <person name="Navarro D."/>
            <person name="Drula E."/>
            <person name="Chaduli D."/>
            <person name="Cazenave R."/>
            <person name="Ahrendt S."/>
            <person name="Wang J."/>
            <person name="Lipzen A."/>
            <person name="Daum C."/>
            <person name="Barry K."/>
            <person name="Grigoriev I.V."/>
            <person name="Favel A."/>
            <person name="Rosso M.N."/>
            <person name="Martin F."/>
        </authorList>
    </citation>
    <scope>NUCLEOTIDE SEQUENCE [LARGE SCALE GENOMIC DNA]</scope>
    <source>
        <strain evidence="10 11">CIRM-BRFM 2984</strain>
    </source>
</reference>
<dbReference type="InterPro" id="IPR011701">
    <property type="entry name" value="MFS"/>
</dbReference>
<feature type="transmembrane region" description="Helical" evidence="8">
    <location>
        <begin position="307"/>
        <end position="326"/>
    </location>
</feature>
<dbReference type="InterPro" id="IPR051788">
    <property type="entry name" value="MFS_Transporter"/>
</dbReference>
<feature type="transmembrane region" description="Helical" evidence="8">
    <location>
        <begin position="359"/>
        <end position="377"/>
    </location>
</feature>
<dbReference type="GO" id="GO:0022857">
    <property type="term" value="F:transmembrane transporter activity"/>
    <property type="evidence" value="ECO:0007669"/>
    <property type="project" value="InterPro"/>
</dbReference>
<dbReference type="Proteomes" id="UP001362999">
    <property type="component" value="Unassembled WGS sequence"/>
</dbReference>
<dbReference type="GO" id="GO:0016020">
    <property type="term" value="C:membrane"/>
    <property type="evidence" value="ECO:0007669"/>
    <property type="project" value="TreeGrafter"/>
</dbReference>
<feature type="transmembrane region" description="Helical" evidence="8">
    <location>
        <begin position="423"/>
        <end position="442"/>
    </location>
</feature>
<feature type="transmembrane region" description="Helical" evidence="8">
    <location>
        <begin position="122"/>
        <end position="140"/>
    </location>
</feature>
<dbReference type="InterPro" id="IPR020846">
    <property type="entry name" value="MFS_dom"/>
</dbReference>
<dbReference type="Pfam" id="PF07690">
    <property type="entry name" value="MFS_1"/>
    <property type="match status" value="1"/>
</dbReference>
<evidence type="ECO:0000256" key="6">
    <source>
        <dbReference type="ARBA" id="ARBA00023136"/>
    </source>
</evidence>
<keyword evidence="4 8" id="KW-0812">Transmembrane</keyword>